<dbReference type="Proteomes" id="UP000233556">
    <property type="component" value="Unassembled WGS sequence"/>
</dbReference>
<reference evidence="3" key="1">
    <citation type="submission" date="2017-11" db="EMBL/GenBank/DDBJ databases">
        <authorList>
            <person name="Lima N.C."/>
            <person name="Parody-Merino A.M."/>
            <person name="Battley P.F."/>
            <person name="Fidler A.E."/>
            <person name="Prosdocimi F."/>
        </authorList>
    </citation>
    <scope>NUCLEOTIDE SEQUENCE [LARGE SCALE GENOMIC DNA]</scope>
</reference>
<keyword evidence="3" id="KW-1185">Reference proteome</keyword>
<feature type="region of interest" description="Disordered" evidence="1">
    <location>
        <begin position="1"/>
        <end position="67"/>
    </location>
</feature>
<sequence>MAPADPPDGTAEPRSHDGGTSGRTYSRKAKVCKEKSVRKSPADTKVKEVGGGSAPHTGAEIPIQPTEKTMGKQLVTLQHTEEHVGEDIHTTACGGHHARADGCALNELQTVEKPCRSGFILKDCSPWKDPGWSKGEAEEGATEMKCYELDRNPYSPSPCMAWCVGRRK</sequence>
<proteinExistence type="predicted"/>
<evidence type="ECO:0000313" key="2">
    <source>
        <dbReference type="EMBL" id="PKU39549.1"/>
    </source>
</evidence>
<reference evidence="3" key="2">
    <citation type="submission" date="2017-12" db="EMBL/GenBank/DDBJ databases">
        <title>Genome sequence of the Bar-tailed Godwit (Limosa lapponica baueri).</title>
        <authorList>
            <person name="Lima N.C.B."/>
            <person name="Parody-Merino A.M."/>
            <person name="Battley P.F."/>
            <person name="Fidler A.E."/>
            <person name="Prosdocimi F."/>
        </authorList>
    </citation>
    <scope>NUCLEOTIDE SEQUENCE [LARGE SCALE GENOMIC DNA]</scope>
</reference>
<evidence type="ECO:0000256" key="1">
    <source>
        <dbReference type="SAM" id="MobiDB-lite"/>
    </source>
</evidence>
<feature type="compositionally biased region" description="Basic and acidic residues" evidence="1">
    <location>
        <begin position="31"/>
        <end position="48"/>
    </location>
</feature>
<accession>A0A2I0U0K3</accession>
<dbReference type="EMBL" id="KZ506458">
    <property type="protein sequence ID" value="PKU39549.1"/>
    <property type="molecule type" value="Genomic_DNA"/>
</dbReference>
<evidence type="ECO:0000313" key="3">
    <source>
        <dbReference type="Proteomes" id="UP000233556"/>
    </source>
</evidence>
<name>A0A2I0U0K3_LIMLA</name>
<protein>
    <submittedName>
        <fullName evidence="2">Uncharacterized protein</fullName>
    </submittedName>
</protein>
<gene>
    <name evidence="2" type="ORF">llap_10146</name>
</gene>
<dbReference type="AlphaFoldDB" id="A0A2I0U0K3"/>
<organism evidence="2 3">
    <name type="scientific">Limosa lapponica baueri</name>
    <dbReference type="NCBI Taxonomy" id="1758121"/>
    <lineage>
        <taxon>Eukaryota</taxon>
        <taxon>Metazoa</taxon>
        <taxon>Chordata</taxon>
        <taxon>Craniata</taxon>
        <taxon>Vertebrata</taxon>
        <taxon>Euteleostomi</taxon>
        <taxon>Archelosauria</taxon>
        <taxon>Archosauria</taxon>
        <taxon>Dinosauria</taxon>
        <taxon>Saurischia</taxon>
        <taxon>Theropoda</taxon>
        <taxon>Coelurosauria</taxon>
        <taxon>Aves</taxon>
        <taxon>Neognathae</taxon>
        <taxon>Neoaves</taxon>
        <taxon>Charadriiformes</taxon>
        <taxon>Scolopacidae</taxon>
        <taxon>Limosa</taxon>
    </lineage>
</organism>